<comment type="caution">
    <text evidence="1">The sequence shown here is derived from an EMBL/GenBank/DDBJ whole genome shotgun (WGS) entry which is preliminary data.</text>
</comment>
<name>A0ABT9RJY1_9ACTN</name>
<evidence type="ECO:0000313" key="2">
    <source>
        <dbReference type="Proteomes" id="UP001230426"/>
    </source>
</evidence>
<organism evidence="1 2">
    <name type="scientific">Streptosporangium brasiliense</name>
    <dbReference type="NCBI Taxonomy" id="47480"/>
    <lineage>
        <taxon>Bacteria</taxon>
        <taxon>Bacillati</taxon>
        <taxon>Actinomycetota</taxon>
        <taxon>Actinomycetes</taxon>
        <taxon>Streptosporangiales</taxon>
        <taxon>Streptosporangiaceae</taxon>
        <taxon>Streptosporangium</taxon>
    </lineage>
</organism>
<dbReference type="Proteomes" id="UP001230426">
    <property type="component" value="Unassembled WGS sequence"/>
</dbReference>
<keyword evidence="2" id="KW-1185">Reference proteome</keyword>
<proteinExistence type="predicted"/>
<reference evidence="1 2" key="1">
    <citation type="submission" date="2023-07" db="EMBL/GenBank/DDBJ databases">
        <title>Sequencing the genomes of 1000 actinobacteria strains.</title>
        <authorList>
            <person name="Klenk H.-P."/>
        </authorList>
    </citation>
    <scope>NUCLEOTIDE SEQUENCE [LARGE SCALE GENOMIC DNA]</scope>
    <source>
        <strain evidence="1 2">DSM 44109</strain>
    </source>
</reference>
<accession>A0ABT9RJY1</accession>
<sequence>MRMKLTTIALASALTGGALCAGVPFHVIVP</sequence>
<protein>
    <submittedName>
        <fullName evidence="1">Uncharacterized protein</fullName>
    </submittedName>
</protein>
<evidence type="ECO:0000313" key="1">
    <source>
        <dbReference type="EMBL" id="MDP9869565.1"/>
    </source>
</evidence>
<gene>
    <name evidence="1" type="ORF">J2S55_008831</name>
</gene>
<dbReference type="EMBL" id="JAUSRB010000002">
    <property type="protein sequence ID" value="MDP9869565.1"/>
    <property type="molecule type" value="Genomic_DNA"/>
</dbReference>